<dbReference type="RefSeq" id="WP_345302857.1">
    <property type="nucleotide sequence ID" value="NZ_BAABJE010000007.1"/>
</dbReference>
<keyword evidence="3" id="KW-1185">Reference proteome</keyword>
<evidence type="ECO:0008006" key="4">
    <source>
        <dbReference type="Google" id="ProtNLM"/>
    </source>
</evidence>
<accession>A0ABP9BBM3</accession>
<gene>
    <name evidence="2" type="ORF">GCM10023307_16620</name>
</gene>
<evidence type="ECO:0000313" key="3">
    <source>
        <dbReference type="Proteomes" id="UP001499959"/>
    </source>
</evidence>
<sequence>MLIPTYWAEARLQHREGRRTVTLRRFGWSEVGEAEAQAHADTRAREAMARVLSGETLPRRERRVAYNGAEGVPIREEIVDRHGDSAITRTGYGALCLNTPDVLFADIDFAEHSRPRHVLAAMALVFVAAAAALIGVFHVQVIASLIVAFFASLLLGVPLPGALRKVVVALRGGPEQVALRRVRRFVASHPDWRLRVYRTPAGLRLLALHRRFDPREDAVRTCFDALGVDPLYARMCLNQNCFRARVTPKPWRMGLQRLRAPYSAAWRPEHASLPARRAWIERYDREAQGYAACRYLETVGSGPSDPGAESVQALHDLLCQAERELPLA</sequence>
<dbReference type="EMBL" id="BAABJE010000007">
    <property type="protein sequence ID" value="GAA4791972.1"/>
    <property type="molecule type" value="Genomic_DNA"/>
</dbReference>
<evidence type="ECO:0000313" key="2">
    <source>
        <dbReference type="EMBL" id="GAA4791972.1"/>
    </source>
</evidence>
<feature type="transmembrane region" description="Helical" evidence="1">
    <location>
        <begin position="142"/>
        <end position="163"/>
    </location>
</feature>
<keyword evidence="1" id="KW-0472">Membrane</keyword>
<feature type="transmembrane region" description="Helical" evidence="1">
    <location>
        <begin position="118"/>
        <end position="136"/>
    </location>
</feature>
<name>A0ABP9BBM3_9GAMM</name>
<proteinExistence type="predicted"/>
<dbReference type="Proteomes" id="UP001499959">
    <property type="component" value="Unassembled WGS sequence"/>
</dbReference>
<keyword evidence="1" id="KW-1133">Transmembrane helix</keyword>
<reference evidence="3" key="1">
    <citation type="journal article" date="2019" name="Int. J. Syst. Evol. Microbiol.">
        <title>The Global Catalogue of Microorganisms (GCM) 10K type strain sequencing project: providing services to taxonomists for standard genome sequencing and annotation.</title>
        <authorList>
            <consortium name="The Broad Institute Genomics Platform"/>
            <consortium name="The Broad Institute Genome Sequencing Center for Infectious Disease"/>
            <person name="Wu L."/>
            <person name="Ma J."/>
        </authorList>
    </citation>
    <scope>NUCLEOTIDE SEQUENCE [LARGE SCALE GENOMIC DNA]</scope>
    <source>
        <strain evidence="3">JCM 18204</strain>
    </source>
</reference>
<protein>
    <recommendedName>
        <fullName evidence="4">Transmembrane protein</fullName>
    </recommendedName>
</protein>
<organism evidence="2 3">
    <name type="scientific">Lysobacter hankyongensis</name>
    <dbReference type="NCBI Taxonomy" id="1176535"/>
    <lineage>
        <taxon>Bacteria</taxon>
        <taxon>Pseudomonadati</taxon>
        <taxon>Pseudomonadota</taxon>
        <taxon>Gammaproteobacteria</taxon>
        <taxon>Lysobacterales</taxon>
        <taxon>Lysobacteraceae</taxon>
        <taxon>Lysobacter</taxon>
    </lineage>
</organism>
<comment type="caution">
    <text evidence="2">The sequence shown here is derived from an EMBL/GenBank/DDBJ whole genome shotgun (WGS) entry which is preliminary data.</text>
</comment>
<keyword evidence="1" id="KW-0812">Transmembrane</keyword>
<evidence type="ECO:0000256" key="1">
    <source>
        <dbReference type="SAM" id="Phobius"/>
    </source>
</evidence>